<reference evidence="1 2" key="1">
    <citation type="journal article" date="2020" name="Mol. Plant">
        <title>The Chromosome-Based Rubber Tree Genome Provides New Insights into Spurge Genome Evolution and Rubber Biosynthesis.</title>
        <authorList>
            <person name="Liu J."/>
            <person name="Shi C."/>
            <person name="Shi C.C."/>
            <person name="Li W."/>
            <person name="Zhang Q.J."/>
            <person name="Zhang Y."/>
            <person name="Li K."/>
            <person name="Lu H.F."/>
            <person name="Shi C."/>
            <person name="Zhu S.T."/>
            <person name="Xiao Z.Y."/>
            <person name="Nan H."/>
            <person name="Yue Y."/>
            <person name="Zhu X.G."/>
            <person name="Wu Y."/>
            <person name="Hong X.N."/>
            <person name="Fan G.Y."/>
            <person name="Tong Y."/>
            <person name="Zhang D."/>
            <person name="Mao C.L."/>
            <person name="Liu Y.L."/>
            <person name="Hao S.J."/>
            <person name="Liu W.Q."/>
            <person name="Lv M.Q."/>
            <person name="Zhang H.B."/>
            <person name="Liu Y."/>
            <person name="Hu-Tang G.R."/>
            <person name="Wang J.P."/>
            <person name="Wang J.H."/>
            <person name="Sun Y.H."/>
            <person name="Ni S.B."/>
            <person name="Chen W.B."/>
            <person name="Zhang X.C."/>
            <person name="Jiao Y.N."/>
            <person name="Eichler E.E."/>
            <person name="Li G.H."/>
            <person name="Liu X."/>
            <person name="Gao L.Z."/>
        </authorList>
    </citation>
    <scope>NUCLEOTIDE SEQUENCE [LARGE SCALE GENOMIC DNA]</scope>
    <source>
        <strain evidence="2">cv. GT1</strain>
        <tissue evidence="1">Leaf</tissue>
    </source>
</reference>
<proteinExistence type="predicted"/>
<dbReference type="GO" id="GO:0016579">
    <property type="term" value="P:protein deubiquitination"/>
    <property type="evidence" value="ECO:0007669"/>
    <property type="project" value="TreeGrafter"/>
</dbReference>
<dbReference type="PANTHER" id="PTHR24006:SF685">
    <property type="entry name" value="UBIQUITIN CARBOXYL-TERMINAL HYDROLASE 15"/>
    <property type="match status" value="1"/>
</dbReference>
<dbReference type="GO" id="GO:0005829">
    <property type="term" value="C:cytosol"/>
    <property type="evidence" value="ECO:0007669"/>
    <property type="project" value="TreeGrafter"/>
</dbReference>
<dbReference type="SUPFAM" id="SSF54001">
    <property type="entry name" value="Cysteine proteinases"/>
    <property type="match status" value="1"/>
</dbReference>
<name>A0A6A6KFB8_HEVBR</name>
<dbReference type="InterPro" id="IPR038765">
    <property type="entry name" value="Papain-like_cys_pep_sf"/>
</dbReference>
<organism evidence="1 2">
    <name type="scientific">Hevea brasiliensis</name>
    <name type="common">Para rubber tree</name>
    <name type="synonym">Siphonia brasiliensis</name>
    <dbReference type="NCBI Taxonomy" id="3981"/>
    <lineage>
        <taxon>Eukaryota</taxon>
        <taxon>Viridiplantae</taxon>
        <taxon>Streptophyta</taxon>
        <taxon>Embryophyta</taxon>
        <taxon>Tracheophyta</taxon>
        <taxon>Spermatophyta</taxon>
        <taxon>Magnoliopsida</taxon>
        <taxon>eudicotyledons</taxon>
        <taxon>Gunneridae</taxon>
        <taxon>Pentapetalae</taxon>
        <taxon>rosids</taxon>
        <taxon>fabids</taxon>
        <taxon>Malpighiales</taxon>
        <taxon>Euphorbiaceae</taxon>
        <taxon>Crotonoideae</taxon>
        <taxon>Micrandreae</taxon>
        <taxon>Hevea</taxon>
    </lineage>
</organism>
<dbReference type="Gene3D" id="3.90.70.10">
    <property type="entry name" value="Cysteine proteinases"/>
    <property type="match status" value="1"/>
</dbReference>
<dbReference type="GO" id="GO:0004843">
    <property type="term" value="F:cysteine-type deubiquitinase activity"/>
    <property type="evidence" value="ECO:0007669"/>
    <property type="project" value="TreeGrafter"/>
</dbReference>
<sequence length="277" mass="31564">MSSLCPGFWLHQCSLYVWKLGVEDKVNPILQEATFILHAFGRRLRSKVKYLRCHHESERYENMMDLTLEIFGWVESLEDALTQFTTPEELDGENMYRCGRRYSSSLHALCCCGAFGYIECILFWALCGICKRSARQLFMVDDAEYEYGIISYYFKGTIISEKRKEWKSDSGEVLLDYSLRPLENIVLVHPLPMSQVMSEGAYILFYIRNVAQAMEFSDATSSGWSLSASSDEASFTTESTSDSFGTVDYTDACNADTFSSIFSNLYAPVVLVEHSVL</sequence>
<dbReference type="PANTHER" id="PTHR24006">
    <property type="entry name" value="UBIQUITIN CARBOXYL-TERMINAL HYDROLASE"/>
    <property type="match status" value="1"/>
</dbReference>
<dbReference type="GO" id="GO:0005634">
    <property type="term" value="C:nucleus"/>
    <property type="evidence" value="ECO:0007669"/>
    <property type="project" value="TreeGrafter"/>
</dbReference>
<dbReference type="AlphaFoldDB" id="A0A6A6KFB8"/>
<gene>
    <name evidence="1" type="ORF">GH714_001903</name>
</gene>
<accession>A0A6A6KFB8</accession>
<evidence type="ECO:0000313" key="2">
    <source>
        <dbReference type="Proteomes" id="UP000467840"/>
    </source>
</evidence>
<dbReference type="EMBL" id="JAAGAX010000016">
    <property type="protein sequence ID" value="KAF2287620.1"/>
    <property type="molecule type" value="Genomic_DNA"/>
</dbReference>
<protein>
    <recommendedName>
        <fullName evidence="3">USP domain-containing protein</fullName>
    </recommendedName>
</protein>
<evidence type="ECO:0008006" key="3">
    <source>
        <dbReference type="Google" id="ProtNLM"/>
    </source>
</evidence>
<dbReference type="InterPro" id="IPR050164">
    <property type="entry name" value="Peptidase_C19"/>
</dbReference>
<comment type="caution">
    <text evidence="1">The sequence shown here is derived from an EMBL/GenBank/DDBJ whole genome shotgun (WGS) entry which is preliminary data.</text>
</comment>
<keyword evidence="2" id="KW-1185">Reference proteome</keyword>
<evidence type="ECO:0000313" key="1">
    <source>
        <dbReference type="EMBL" id="KAF2287620.1"/>
    </source>
</evidence>
<dbReference type="Proteomes" id="UP000467840">
    <property type="component" value="Chromosome 8"/>
</dbReference>